<feature type="chain" id="PRO_5044706782" evidence="1">
    <location>
        <begin position="26"/>
        <end position="207"/>
    </location>
</feature>
<reference evidence="2 4" key="2">
    <citation type="submission" date="2022-05" db="EMBL/GenBank/DDBJ databases">
        <title>Chromosome-level reference genomes for two strains of Caenorhabditis briggsae: an improved platform for comparative genomics.</title>
        <authorList>
            <person name="Stevens L."/>
            <person name="Andersen E.C."/>
        </authorList>
    </citation>
    <scope>NUCLEOTIDE SEQUENCE [LARGE SCALE GENOMIC DNA]</scope>
    <source>
        <strain evidence="2">QX1410_ONT</strain>
        <tissue evidence="2">Whole-organism</tissue>
    </source>
</reference>
<keyword evidence="1" id="KW-0732">Signal</keyword>
<evidence type="ECO:0000313" key="4">
    <source>
        <dbReference type="Proteomes" id="UP000827892"/>
    </source>
</evidence>
<keyword evidence="5" id="KW-1185">Reference proteome</keyword>
<gene>
    <name evidence="2" type="ORF">L3Y34_003137</name>
    <name evidence="3" type="ORF">L5515_010291</name>
</gene>
<evidence type="ECO:0000313" key="3">
    <source>
        <dbReference type="EMBL" id="UMM26698.1"/>
    </source>
</evidence>
<evidence type="ECO:0000313" key="5">
    <source>
        <dbReference type="Proteomes" id="UP000829354"/>
    </source>
</evidence>
<dbReference type="PANTHER" id="PTHR36956:SF2">
    <property type="entry name" value="CPXV012 PROTEIN-RELATED"/>
    <property type="match status" value="1"/>
</dbReference>
<evidence type="ECO:0000313" key="2">
    <source>
        <dbReference type="EMBL" id="ULT93437.1"/>
    </source>
</evidence>
<feature type="signal peptide" evidence="1">
    <location>
        <begin position="1"/>
        <end position="25"/>
    </location>
</feature>
<reference evidence="3 5" key="1">
    <citation type="submission" date="2022-04" db="EMBL/GenBank/DDBJ databases">
        <title>Chromosome-level reference genomes for two strains of Caenorhabditis briggsae: an improved platform for comparative genomics.</title>
        <authorList>
            <person name="Stevens L."/>
            <person name="Andersen E."/>
        </authorList>
    </citation>
    <scope>NUCLEOTIDE SEQUENCE [LARGE SCALE GENOMIC DNA]</scope>
    <source>
        <strain evidence="3">VX34</strain>
        <tissue evidence="3">Whole-organism</tissue>
    </source>
</reference>
<dbReference type="Proteomes" id="UP000827892">
    <property type="component" value="Chromosome IV"/>
</dbReference>
<protein>
    <submittedName>
        <fullName evidence="2">Uncharacterized protein</fullName>
    </submittedName>
</protein>
<sequence>MKQRKKYRKMFHYFLILLFPLVVVGQWGTPPPVVTDQQCQEEYDKILGCIRTPLFTKFDDIPLRDLNKTQELVNEITHVLDCSGFLNCNSSRILQSVFFNQRWISDHFHATLPECLTREAEWSLFNQCGALEDDFNCNRFNKSNLKCHTTELKKQPNCTWEHVKPYVRYYWAARSTCVMAHQWELEMDRHHIKVKRIGDLFNPLAFD</sequence>
<evidence type="ECO:0000256" key="1">
    <source>
        <dbReference type="SAM" id="SignalP"/>
    </source>
</evidence>
<accession>A0AAE9D4D8</accession>
<dbReference type="EMBL" id="CP092623">
    <property type="protein sequence ID" value="UMM26698.1"/>
    <property type="molecule type" value="Genomic_DNA"/>
</dbReference>
<dbReference type="AlphaFoldDB" id="A0AAE9D4D8"/>
<proteinExistence type="predicted"/>
<dbReference type="PANTHER" id="PTHR36956">
    <property type="entry name" value="UTERINE LUMIN EXPRESSED/LOCAILIZED-RELATED"/>
    <property type="match status" value="1"/>
</dbReference>
<dbReference type="Proteomes" id="UP000829354">
    <property type="component" value="Chromosome IV"/>
</dbReference>
<organism evidence="2 4">
    <name type="scientific">Caenorhabditis briggsae</name>
    <dbReference type="NCBI Taxonomy" id="6238"/>
    <lineage>
        <taxon>Eukaryota</taxon>
        <taxon>Metazoa</taxon>
        <taxon>Ecdysozoa</taxon>
        <taxon>Nematoda</taxon>
        <taxon>Chromadorea</taxon>
        <taxon>Rhabditida</taxon>
        <taxon>Rhabditina</taxon>
        <taxon>Rhabditomorpha</taxon>
        <taxon>Rhabditoidea</taxon>
        <taxon>Rhabditidae</taxon>
        <taxon>Peloderinae</taxon>
        <taxon>Caenorhabditis</taxon>
    </lineage>
</organism>
<dbReference type="EMBL" id="CP090894">
    <property type="protein sequence ID" value="ULT93437.1"/>
    <property type="molecule type" value="Genomic_DNA"/>
</dbReference>
<name>A0AAE9D4D8_CAEBR</name>